<dbReference type="Gene3D" id="1.10.10.10">
    <property type="entry name" value="Winged helix-like DNA-binding domain superfamily/Winged helix DNA-binding domain"/>
    <property type="match status" value="1"/>
</dbReference>
<dbReference type="RefSeq" id="WP_306883744.1">
    <property type="nucleotide sequence ID" value="NZ_JAUSUL010000001.1"/>
</dbReference>
<keyword evidence="5" id="KW-0804">Transcription</keyword>
<dbReference type="InterPro" id="IPR039422">
    <property type="entry name" value="MarR/SlyA-like"/>
</dbReference>
<dbReference type="PRINTS" id="PR00598">
    <property type="entry name" value="HTHMARR"/>
</dbReference>
<dbReference type="FunFam" id="1.10.10.10:FF:000163">
    <property type="entry name" value="MarR family transcriptional regulator"/>
    <property type="match status" value="1"/>
</dbReference>
<evidence type="ECO:0000256" key="5">
    <source>
        <dbReference type="ARBA" id="ARBA00023163"/>
    </source>
</evidence>
<keyword evidence="3" id="KW-0805">Transcription regulation</keyword>
<gene>
    <name evidence="7" type="ORF">J2S73_000392</name>
</gene>
<keyword evidence="8" id="KW-1185">Reference proteome</keyword>
<dbReference type="SUPFAM" id="SSF46785">
    <property type="entry name" value="Winged helix' DNA-binding domain"/>
    <property type="match status" value="1"/>
</dbReference>
<evidence type="ECO:0000313" key="8">
    <source>
        <dbReference type="Proteomes" id="UP001229244"/>
    </source>
</evidence>
<dbReference type="InterPro" id="IPR055166">
    <property type="entry name" value="Transc_reg_Sar_Rot_HTH"/>
</dbReference>
<comment type="subcellular location">
    <subcellularLocation>
        <location evidence="1">Cytoplasm</location>
    </subcellularLocation>
</comment>
<comment type="caution">
    <text evidence="7">The sequence shown here is derived from an EMBL/GenBank/DDBJ whole genome shotgun (WGS) entry which is preliminary data.</text>
</comment>
<dbReference type="PROSITE" id="PS50995">
    <property type="entry name" value="HTH_MARR_2"/>
    <property type="match status" value="1"/>
</dbReference>
<evidence type="ECO:0000259" key="6">
    <source>
        <dbReference type="PROSITE" id="PS50995"/>
    </source>
</evidence>
<evidence type="ECO:0000256" key="3">
    <source>
        <dbReference type="ARBA" id="ARBA00023015"/>
    </source>
</evidence>
<keyword evidence="4 7" id="KW-0238">DNA-binding</keyword>
<dbReference type="InterPro" id="IPR000835">
    <property type="entry name" value="HTH_MarR-typ"/>
</dbReference>
<dbReference type="GO" id="GO:0005737">
    <property type="term" value="C:cytoplasm"/>
    <property type="evidence" value="ECO:0007669"/>
    <property type="project" value="UniProtKB-SubCell"/>
</dbReference>
<evidence type="ECO:0000256" key="4">
    <source>
        <dbReference type="ARBA" id="ARBA00023125"/>
    </source>
</evidence>
<dbReference type="InterPro" id="IPR036388">
    <property type="entry name" value="WH-like_DNA-bd_sf"/>
</dbReference>
<dbReference type="InterPro" id="IPR036390">
    <property type="entry name" value="WH_DNA-bd_sf"/>
</dbReference>
<name>A0AAE3VL02_9HYPH</name>
<dbReference type="GO" id="GO:0003700">
    <property type="term" value="F:DNA-binding transcription factor activity"/>
    <property type="evidence" value="ECO:0007669"/>
    <property type="project" value="InterPro"/>
</dbReference>
<sequence>MPDDDDLLRLDRQVCFPLYAATNLITRLYRPVLAKLGLTYPQYLVMLVLWEAAPQSVGGLGEKLYLDSGTLTPLLKRLEQAGLVSRRRDPEDERRVLVDLTEKGAALRADAAEVPATMLAGYKADPEELDRLRQTVCDLIDTLTSHTAIPSIRMDEETSGKK</sequence>
<evidence type="ECO:0000256" key="2">
    <source>
        <dbReference type="ARBA" id="ARBA00022490"/>
    </source>
</evidence>
<protein>
    <submittedName>
        <fullName evidence="7">DNA-binding MarR family transcriptional regulator</fullName>
    </submittedName>
</protein>
<dbReference type="SMART" id="SM00347">
    <property type="entry name" value="HTH_MARR"/>
    <property type="match status" value="1"/>
</dbReference>
<dbReference type="PANTHER" id="PTHR33164:SF5">
    <property type="entry name" value="ORGANIC HYDROPEROXIDE RESISTANCE TRANSCRIPTIONAL REGULATOR"/>
    <property type="match status" value="1"/>
</dbReference>
<evidence type="ECO:0000256" key="1">
    <source>
        <dbReference type="ARBA" id="ARBA00004496"/>
    </source>
</evidence>
<dbReference type="Pfam" id="PF22381">
    <property type="entry name" value="Staph_reg_Sar_Rot"/>
    <property type="match status" value="1"/>
</dbReference>
<dbReference type="AlphaFoldDB" id="A0AAE3VL02"/>
<proteinExistence type="predicted"/>
<accession>A0AAE3VL02</accession>
<organism evidence="7 8">
    <name type="scientific">Amorphus orientalis</name>
    <dbReference type="NCBI Taxonomy" id="649198"/>
    <lineage>
        <taxon>Bacteria</taxon>
        <taxon>Pseudomonadati</taxon>
        <taxon>Pseudomonadota</taxon>
        <taxon>Alphaproteobacteria</taxon>
        <taxon>Hyphomicrobiales</taxon>
        <taxon>Amorphaceae</taxon>
        <taxon>Amorphus</taxon>
    </lineage>
</organism>
<dbReference type="GO" id="GO:0006950">
    <property type="term" value="P:response to stress"/>
    <property type="evidence" value="ECO:0007669"/>
    <property type="project" value="TreeGrafter"/>
</dbReference>
<feature type="domain" description="HTH marR-type" evidence="6">
    <location>
        <begin position="4"/>
        <end position="141"/>
    </location>
</feature>
<dbReference type="Proteomes" id="UP001229244">
    <property type="component" value="Unassembled WGS sequence"/>
</dbReference>
<reference evidence="7" key="1">
    <citation type="submission" date="2023-07" db="EMBL/GenBank/DDBJ databases">
        <title>Genomic Encyclopedia of Type Strains, Phase IV (KMG-IV): sequencing the most valuable type-strain genomes for metagenomic binning, comparative biology and taxonomic classification.</title>
        <authorList>
            <person name="Goeker M."/>
        </authorList>
    </citation>
    <scope>NUCLEOTIDE SEQUENCE</scope>
    <source>
        <strain evidence="7">DSM 21202</strain>
    </source>
</reference>
<dbReference type="GO" id="GO:0003677">
    <property type="term" value="F:DNA binding"/>
    <property type="evidence" value="ECO:0007669"/>
    <property type="project" value="UniProtKB-KW"/>
</dbReference>
<dbReference type="EMBL" id="JAUSUL010000001">
    <property type="protein sequence ID" value="MDQ0313955.1"/>
    <property type="molecule type" value="Genomic_DNA"/>
</dbReference>
<evidence type="ECO:0000313" key="7">
    <source>
        <dbReference type="EMBL" id="MDQ0313955.1"/>
    </source>
</evidence>
<keyword evidence="2" id="KW-0963">Cytoplasm</keyword>
<dbReference type="PANTHER" id="PTHR33164">
    <property type="entry name" value="TRANSCRIPTIONAL REGULATOR, MARR FAMILY"/>
    <property type="match status" value="1"/>
</dbReference>